<evidence type="ECO:0000313" key="2">
    <source>
        <dbReference type="EMBL" id="AOM84188.1"/>
    </source>
</evidence>
<keyword evidence="1" id="KW-0472">Membrane</keyword>
<keyword evidence="3" id="KW-1185">Reference proteome</keyword>
<organism evidence="2 3">
    <name type="scientific">Salisediminibacterium beveridgei</name>
    <dbReference type="NCBI Taxonomy" id="632773"/>
    <lineage>
        <taxon>Bacteria</taxon>
        <taxon>Bacillati</taxon>
        <taxon>Bacillota</taxon>
        <taxon>Bacilli</taxon>
        <taxon>Bacillales</taxon>
        <taxon>Bacillaceae</taxon>
        <taxon>Salisediminibacterium</taxon>
    </lineage>
</organism>
<dbReference type="AlphaFoldDB" id="A0A1D7QYX2"/>
<sequence length="65" mass="7502">MIYWSWSYKKKLIWNAVQLPVILLLVIWLLSIERSTPTVILSLAASSVAVITLVHTYSKWNQEVS</sequence>
<feature type="transmembrane region" description="Helical" evidence="1">
    <location>
        <begin position="12"/>
        <end position="32"/>
    </location>
</feature>
<accession>A0A1D7QYX2</accession>
<protein>
    <submittedName>
        <fullName evidence="2">Uncharacterized protein</fullName>
    </submittedName>
</protein>
<dbReference type="OrthoDB" id="9988820at2"/>
<evidence type="ECO:0000313" key="3">
    <source>
        <dbReference type="Proteomes" id="UP000094463"/>
    </source>
</evidence>
<dbReference type="KEGG" id="bbev:BBEV_2863"/>
<dbReference type="EMBL" id="CP012502">
    <property type="protein sequence ID" value="AOM84188.1"/>
    <property type="molecule type" value="Genomic_DNA"/>
</dbReference>
<dbReference type="Proteomes" id="UP000094463">
    <property type="component" value="Chromosome"/>
</dbReference>
<proteinExistence type="predicted"/>
<name>A0A1D7QYX2_9BACI</name>
<keyword evidence="1" id="KW-1133">Transmembrane helix</keyword>
<feature type="transmembrane region" description="Helical" evidence="1">
    <location>
        <begin position="38"/>
        <end position="57"/>
    </location>
</feature>
<keyword evidence="1" id="KW-0812">Transmembrane</keyword>
<evidence type="ECO:0000256" key="1">
    <source>
        <dbReference type="SAM" id="Phobius"/>
    </source>
</evidence>
<dbReference type="RefSeq" id="WP_069366090.1">
    <property type="nucleotide sequence ID" value="NZ_CP012502.1"/>
</dbReference>
<gene>
    <name evidence="2" type="ORF">BBEV_2863</name>
</gene>
<reference evidence="2 3" key="1">
    <citation type="submission" date="2015-08" db="EMBL/GenBank/DDBJ databases">
        <title>The complete genome sequence of Bacillus beveridgei MLTeJB.</title>
        <authorList>
            <person name="Hanson T.E."/>
            <person name="Mesa C."/>
            <person name="Basesman S.M."/>
            <person name="Oremland R.S."/>
        </authorList>
    </citation>
    <scope>NUCLEOTIDE SEQUENCE [LARGE SCALE GENOMIC DNA]</scope>
    <source>
        <strain evidence="2 3">MLTeJB</strain>
    </source>
</reference>